<proteinExistence type="predicted"/>
<gene>
    <name evidence="1" type="ORF">LTRI10_LOCUS29367</name>
</gene>
<organism evidence="1 2">
    <name type="scientific">Linum trigynum</name>
    <dbReference type="NCBI Taxonomy" id="586398"/>
    <lineage>
        <taxon>Eukaryota</taxon>
        <taxon>Viridiplantae</taxon>
        <taxon>Streptophyta</taxon>
        <taxon>Embryophyta</taxon>
        <taxon>Tracheophyta</taxon>
        <taxon>Spermatophyta</taxon>
        <taxon>Magnoliopsida</taxon>
        <taxon>eudicotyledons</taxon>
        <taxon>Gunneridae</taxon>
        <taxon>Pentapetalae</taxon>
        <taxon>rosids</taxon>
        <taxon>fabids</taxon>
        <taxon>Malpighiales</taxon>
        <taxon>Linaceae</taxon>
        <taxon>Linum</taxon>
    </lineage>
</organism>
<sequence length="69" mass="8197">MEDSDNDIIISERARTEEEAEFLYSITPEAWKTRLKTPTFERSKHHPFDSSVYILTKTLSTFRLCKWLS</sequence>
<evidence type="ECO:0000313" key="2">
    <source>
        <dbReference type="Proteomes" id="UP001497516"/>
    </source>
</evidence>
<protein>
    <submittedName>
        <fullName evidence="1">Uncharacterized protein</fullName>
    </submittedName>
</protein>
<reference evidence="1 2" key="1">
    <citation type="submission" date="2024-04" db="EMBL/GenBank/DDBJ databases">
        <authorList>
            <person name="Fracassetti M."/>
        </authorList>
    </citation>
    <scope>NUCLEOTIDE SEQUENCE [LARGE SCALE GENOMIC DNA]</scope>
</reference>
<name>A0AAV2ERJ8_9ROSI</name>
<dbReference type="AlphaFoldDB" id="A0AAV2ERJ8"/>
<evidence type="ECO:0000313" key="1">
    <source>
        <dbReference type="EMBL" id="CAL1388439.1"/>
    </source>
</evidence>
<accession>A0AAV2ERJ8</accession>
<dbReference type="EMBL" id="OZ034818">
    <property type="protein sequence ID" value="CAL1388439.1"/>
    <property type="molecule type" value="Genomic_DNA"/>
</dbReference>
<keyword evidence="2" id="KW-1185">Reference proteome</keyword>
<dbReference type="Proteomes" id="UP001497516">
    <property type="component" value="Chromosome 5"/>
</dbReference>